<dbReference type="Proteomes" id="UP000557566">
    <property type="component" value="Unassembled WGS sequence"/>
</dbReference>
<comment type="caution">
    <text evidence="1">The sequence shown here is derived from an EMBL/GenBank/DDBJ whole genome shotgun (WGS) entry which is preliminary data.</text>
</comment>
<sequence>MTEAQIVRDPKHGPQTLGWVWAALAVLQRIETKVEAPTYLQASQTTTLSARVDKSASLTNNNVVSTRRQICKPHKQQRRQHVDKFASLTRIHNAEVAQNFLFWCDSFSLKLWK</sequence>
<proteinExistence type="predicted"/>
<gene>
    <name evidence="1" type="ORF">G6O67_006290</name>
</gene>
<protein>
    <submittedName>
        <fullName evidence="1">Uncharacterized protein</fullName>
    </submittedName>
</protein>
<reference evidence="1 2" key="1">
    <citation type="journal article" date="2020" name="Genome Biol. Evol.">
        <title>A new high-quality draft genome assembly of the Chinese cordyceps Ophiocordyceps sinensis.</title>
        <authorList>
            <person name="Shu R."/>
            <person name="Zhang J."/>
            <person name="Meng Q."/>
            <person name="Zhang H."/>
            <person name="Zhou G."/>
            <person name="Li M."/>
            <person name="Wu P."/>
            <person name="Zhao Y."/>
            <person name="Chen C."/>
            <person name="Qin Q."/>
        </authorList>
    </citation>
    <scope>NUCLEOTIDE SEQUENCE [LARGE SCALE GENOMIC DNA]</scope>
    <source>
        <strain evidence="1 2">IOZ07</strain>
    </source>
</reference>
<name>A0A8H4PMV2_9HYPO</name>
<accession>A0A8H4PMV2</accession>
<dbReference type="EMBL" id="JAAVMX010000007">
    <property type="protein sequence ID" value="KAF4506184.1"/>
    <property type="molecule type" value="Genomic_DNA"/>
</dbReference>
<evidence type="ECO:0000313" key="2">
    <source>
        <dbReference type="Proteomes" id="UP000557566"/>
    </source>
</evidence>
<keyword evidence="2" id="KW-1185">Reference proteome</keyword>
<dbReference type="AlphaFoldDB" id="A0A8H4PMV2"/>
<evidence type="ECO:0000313" key="1">
    <source>
        <dbReference type="EMBL" id="KAF4506184.1"/>
    </source>
</evidence>
<organism evidence="1 2">
    <name type="scientific">Ophiocordyceps sinensis</name>
    <dbReference type="NCBI Taxonomy" id="72228"/>
    <lineage>
        <taxon>Eukaryota</taxon>
        <taxon>Fungi</taxon>
        <taxon>Dikarya</taxon>
        <taxon>Ascomycota</taxon>
        <taxon>Pezizomycotina</taxon>
        <taxon>Sordariomycetes</taxon>
        <taxon>Hypocreomycetidae</taxon>
        <taxon>Hypocreales</taxon>
        <taxon>Ophiocordycipitaceae</taxon>
        <taxon>Ophiocordyceps</taxon>
    </lineage>
</organism>